<reference evidence="3 4" key="1">
    <citation type="submission" date="2017-10" db="EMBL/GenBank/DDBJ databases">
        <title>Sequencing the genomes of 1000 actinobacteria strains.</title>
        <authorList>
            <person name="Klenk H.-P."/>
        </authorList>
    </citation>
    <scope>NUCLEOTIDE SEQUENCE [LARGE SCALE GENOMIC DNA]</scope>
    <source>
        <strain evidence="3 4">DSM 21838</strain>
    </source>
</reference>
<comment type="caution">
    <text evidence="3">The sequence shown here is derived from an EMBL/GenBank/DDBJ whole genome shotgun (WGS) entry which is preliminary data.</text>
</comment>
<keyword evidence="2" id="KW-0812">Transmembrane</keyword>
<protein>
    <submittedName>
        <fullName evidence="3">Uncharacterized protein</fullName>
    </submittedName>
</protein>
<proteinExistence type="predicted"/>
<feature type="transmembrane region" description="Helical" evidence="2">
    <location>
        <begin position="122"/>
        <end position="139"/>
    </location>
</feature>
<dbReference type="EMBL" id="PDJI01000004">
    <property type="protein sequence ID" value="PFG40181.1"/>
    <property type="molecule type" value="Genomic_DNA"/>
</dbReference>
<feature type="compositionally biased region" description="Low complexity" evidence="1">
    <location>
        <begin position="46"/>
        <end position="55"/>
    </location>
</feature>
<feature type="region of interest" description="Disordered" evidence="1">
    <location>
        <begin position="1"/>
        <end position="57"/>
    </location>
</feature>
<keyword evidence="2" id="KW-0472">Membrane</keyword>
<organism evidence="3 4">
    <name type="scientific">Georgenia soli</name>
    <dbReference type="NCBI Taxonomy" id="638953"/>
    <lineage>
        <taxon>Bacteria</taxon>
        <taxon>Bacillati</taxon>
        <taxon>Actinomycetota</taxon>
        <taxon>Actinomycetes</taxon>
        <taxon>Micrococcales</taxon>
        <taxon>Bogoriellaceae</taxon>
        <taxon>Georgenia</taxon>
    </lineage>
</organism>
<gene>
    <name evidence="3" type="ORF">ATJ97_2702</name>
</gene>
<sequence>MSVAGAPDPTTEPTSGYGAYVPGRSGRPAHEQSPPAAPGAHTGWQTPAADRAAPYAPTPYTPSAPYAPTPPYTPSAPYGHSAAYAPAASFAGASRAPHLPQLRRGPDGAAVMRPSRAQIRRSIGAIAPVVVGAVVLTAVRRGTEPALLLAGATVVLVALYVVLELRRSRIVVTPLGLERVRILGRTTFPLADVGQVLLFPFRAERGADRSTYLTALVRDRSGRKLLTVRSDVWDPEEIRALAGSLGVAPTQLEKVFTPRELEAAFPGTVPYIQRNPMVVAILVTVVIVVAVAAGVVLANQ</sequence>
<accession>A0A2A9ENR7</accession>
<feature type="transmembrane region" description="Helical" evidence="2">
    <location>
        <begin position="145"/>
        <end position="163"/>
    </location>
</feature>
<dbReference type="AlphaFoldDB" id="A0A2A9ENR7"/>
<evidence type="ECO:0000313" key="3">
    <source>
        <dbReference type="EMBL" id="PFG40181.1"/>
    </source>
</evidence>
<name>A0A2A9ENR7_9MICO</name>
<feature type="transmembrane region" description="Helical" evidence="2">
    <location>
        <begin position="278"/>
        <end position="298"/>
    </location>
</feature>
<evidence type="ECO:0000256" key="1">
    <source>
        <dbReference type="SAM" id="MobiDB-lite"/>
    </source>
</evidence>
<dbReference type="Proteomes" id="UP000222106">
    <property type="component" value="Unassembled WGS sequence"/>
</dbReference>
<evidence type="ECO:0000256" key="2">
    <source>
        <dbReference type="SAM" id="Phobius"/>
    </source>
</evidence>
<evidence type="ECO:0000313" key="4">
    <source>
        <dbReference type="Proteomes" id="UP000222106"/>
    </source>
</evidence>
<keyword evidence="2" id="KW-1133">Transmembrane helix</keyword>
<keyword evidence="4" id="KW-1185">Reference proteome</keyword>